<feature type="domain" description="Halobacterial output" evidence="2">
    <location>
        <begin position="29"/>
        <end position="95"/>
    </location>
</feature>
<feature type="region of interest" description="Disordered" evidence="1">
    <location>
        <begin position="1"/>
        <end position="26"/>
    </location>
</feature>
<dbReference type="RefSeq" id="WP_232571086.1">
    <property type="nucleotide sequence ID" value="NZ_CP089466.1"/>
</dbReference>
<protein>
    <submittedName>
        <fullName evidence="3">HalOD1 output domain-containing protein</fullName>
    </submittedName>
</protein>
<dbReference type="Pfam" id="PF18545">
    <property type="entry name" value="HalOD1"/>
    <property type="match status" value="1"/>
</dbReference>
<organism evidence="3 4">
    <name type="scientific">Halobacterium litoreum</name>
    <dbReference type="NCBI Taxonomy" id="2039234"/>
    <lineage>
        <taxon>Archaea</taxon>
        <taxon>Methanobacteriati</taxon>
        <taxon>Methanobacteriota</taxon>
        <taxon>Stenosarchaea group</taxon>
        <taxon>Halobacteria</taxon>
        <taxon>Halobacteriales</taxon>
        <taxon>Halobacteriaceae</taxon>
        <taxon>Halobacterium</taxon>
    </lineage>
</organism>
<evidence type="ECO:0000256" key="1">
    <source>
        <dbReference type="SAM" id="MobiDB-lite"/>
    </source>
</evidence>
<evidence type="ECO:0000313" key="4">
    <source>
        <dbReference type="Proteomes" id="UP001595660"/>
    </source>
</evidence>
<comment type="caution">
    <text evidence="3">The sequence shown here is derived from an EMBL/GenBank/DDBJ whole genome shotgun (WGS) entry which is preliminary data.</text>
</comment>
<dbReference type="AlphaFoldDB" id="A0ABD5NFW1"/>
<reference evidence="3 4" key="1">
    <citation type="journal article" date="2019" name="Int. J. Syst. Evol. Microbiol.">
        <title>The Global Catalogue of Microorganisms (GCM) 10K type strain sequencing project: providing services to taxonomists for standard genome sequencing and annotation.</title>
        <authorList>
            <consortium name="The Broad Institute Genomics Platform"/>
            <consortium name="The Broad Institute Genome Sequencing Center for Infectious Disease"/>
            <person name="Wu L."/>
            <person name="Ma J."/>
        </authorList>
    </citation>
    <scope>NUCLEOTIDE SEQUENCE [LARGE SCALE GENOMIC DNA]</scope>
    <source>
        <strain evidence="3 4">CGMCC 1.12562</strain>
    </source>
</reference>
<proteinExistence type="predicted"/>
<dbReference type="InterPro" id="IPR040624">
    <property type="entry name" value="HalOD1"/>
</dbReference>
<keyword evidence="4" id="KW-1185">Reference proteome</keyword>
<sequence>MTEDTSERATERIGPSRASERTQYSWTDAETPSIGVVEAVAAATDSDVTDLPQLADTLDPDALNDVLADAGSDVHISFEYANAHVAVSSAGTVTVGVE</sequence>
<dbReference type="GeneID" id="69119214"/>
<name>A0ABD5NFW1_9EURY</name>
<evidence type="ECO:0000259" key="2">
    <source>
        <dbReference type="Pfam" id="PF18545"/>
    </source>
</evidence>
<gene>
    <name evidence="3" type="ORF">ACFOKC_08645</name>
</gene>
<evidence type="ECO:0000313" key="3">
    <source>
        <dbReference type="EMBL" id="MFC3477793.1"/>
    </source>
</evidence>
<dbReference type="Proteomes" id="UP001595660">
    <property type="component" value="Unassembled WGS sequence"/>
</dbReference>
<accession>A0ABD5NFW1</accession>
<feature type="compositionally biased region" description="Basic and acidic residues" evidence="1">
    <location>
        <begin position="1"/>
        <end position="11"/>
    </location>
</feature>
<dbReference type="EMBL" id="JBHRWN010000002">
    <property type="protein sequence ID" value="MFC3477793.1"/>
    <property type="molecule type" value="Genomic_DNA"/>
</dbReference>